<feature type="compositionally biased region" description="Polar residues" evidence="1">
    <location>
        <begin position="1"/>
        <end position="23"/>
    </location>
</feature>
<name>A0A916LBD5_MYCTX</name>
<reference evidence="3" key="1">
    <citation type="submission" date="2015-03" db="EMBL/GenBank/DDBJ databases">
        <authorList>
            <consortium name="Pathogen Informatics"/>
        </authorList>
    </citation>
    <scope>NUCLEOTIDE SEQUENCE [LARGE SCALE GENOMIC DNA]</scope>
    <source>
        <strain evidence="3">N09902308</strain>
    </source>
</reference>
<dbReference type="EMBL" id="CSBK01000875">
    <property type="protein sequence ID" value="COY03699.1"/>
    <property type="molecule type" value="Genomic_DNA"/>
</dbReference>
<gene>
    <name evidence="2" type="ORF">ERS007739_02040</name>
</gene>
<comment type="caution">
    <text evidence="2">The sequence shown here is derived from an EMBL/GenBank/DDBJ whole genome shotgun (WGS) entry which is preliminary data.</text>
</comment>
<proteinExistence type="predicted"/>
<evidence type="ECO:0000313" key="3">
    <source>
        <dbReference type="Proteomes" id="UP000039021"/>
    </source>
</evidence>
<organism evidence="2 3">
    <name type="scientific">Mycobacterium tuberculosis</name>
    <dbReference type="NCBI Taxonomy" id="1773"/>
    <lineage>
        <taxon>Bacteria</taxon>
        <taxon>Bacillati</taxon>
        <taxon>Actinomycetota</taxon>
        <taxon>Actinomycetes</taxon>
        <taxon>Mycobacteriales</taxon>
        <taxon>Mycobacteriaceae</taxon>
        <taxon>Mycobacterium</taxon>
        <taxon>Mycobacterium tuberculosis complex</taxon>
    </lineage>
</organism>
<evidence type="ECO:0000256" key="1">
    <source>
        <dbReference type="SAM" id="MobiDB-lite"/>
    </source>
</evidence>
<evidence type="ECO:0000313" key="2">
    <source>
        <dbReference type="EMBL" id="COY03699.1"/>
    </source>
</evidence>
<feature type="region of interest" description="Disordered" evidence="1">
    <location>
        <begin position="1"/>
        <end position="36"/>
    </location>
</feature>
<dbReference type="Proteomes" id="UP000039021">
    <property type="component" value="Unassembled WGS sequence"/>
</dbReference>
<dbReference type="AlphaFoldDB" id="A0A916LBD5"/>
<protein>
    <submittedName>
        <fullName evidence="2">Uncharacterized protein</fullName>
    </submittedName>
</protein>
<accession>A0A916LBD5</accession>
<sequence length="76" mass="7746">MPGIASTTAKSSTNAGPSSNSIPARSVRPSPRGTDPVTVARYVLGTSWEGCINRCANSPSLVSSISPSVSASRRPT</sequence>